<keyword evidence="2" id="KW-0547">Nucleotide-binding</keyword>
<dbReference type="Proteomes" id="UP000694255">
    <property type="component" value="Unassembled WGS sequence"/>
</dbReference>
<evidence type="ECO:0000256" key="2">
    <source>
        <dbReference type="ARBA" id="ARBA00022741"/>
    </source>
</evidence>
<dbReference type="SMART" id="SM00220">
    <property type="entry name" value="S_TKc"/>
    <property type="match status" value="1"/>
</dbReference>
<evidence type="ECO:0000256" key="1">
    <source>
        <dbReference type="ARBA" id="ARBA00022527"/>
    </source>
</evidence>
<reference evidence="6 7" key="1">
    <citation type="journal article" date="2021" name="DNA Res.">
        <title>Genome analysis of Candida subhashii reveals its hybrid nature and dual mitochondrial genome conformations.</title>
        <authorList>
            <person name="Mixao V."/>
            <person name="Hegedusova E."/>
            <person name="Saus E."/>
            <person name="Pryszcz L.P."/>
            <person name="Cillingova A."/>
            <person name="Nosek J."/>
            <person name="Gabaldon T."/>
        </authorList>
    </citation>
    <scope>NUCLEOTIDE SEQUENCE [LARGE SCALE GENOMIC DNA]</scope>
    <source>
        <strain evidence="6 7">CBS 10753</strain>
    </source>
</reference>
<dbReference type="EMBL" id="JAGSYN010000137">
    <property type="protein sequence ID" value="KAG7663475.1"/>
    <property type="molecule type" value="Genomic_DNA"/>
</dbReference>
<name>A0A8J5QWE6_9ASCO</name>
<keyword evidence="1" id="KW-0418">Kinase</keyword>
<gene>
    <name evidence="6" type="ORF">J8A68_003022</name>
</gene>
<dbReference type="GO" id="GO:0004674">
    <property type="term" value="F:protein serine/threonine kinase activity"/>
    <property type="evidence" value="ECO:0007669"/>
    <property type="project" value="UniProtKB-KW"/>
</dbReference>
<dbReference type="PANTHER" id="PTHR24055">
    <property type="entry name" value="MITOGEN-ACTIVATED PROTEIN KINASE"/>
    <property type="match status" value="1"/>
</dbReference>
<evidence type="ECO:0000259" key="5">
    <source>
        <dbReference type="PROSITE" id="PS50011"/>
    </source>
</evidence>
<dbReference type="InterPro" id="IPR008271">
    <property type="entry name" value="Ser/Thr_kinase_AS"/>
</dbReference>
<proteinExistence type="predicted"/>
<organism evidence="6 7">
    <name type="scientific">[Candida] subhashii</name>
    <dbReference type="NCBI Taxonomy" id="561895"/>
    <lineage>
        <taxon>Eukaryota</taxon>
        <taxon>Fungi</taxon>
        <taxon>Dikarya</taxon>
        <taxon>Ascomycota</taxon>
        <taxon>Saccharomycotina</taxon>
        <taxon>Pichiomycetes</taxon>
        <taxon>Debaryomycetaceae</taxon>
        <taxon>Spathaspora</taxon>
    </lineage>
</organism>
<feature type="region of interest" description="Disordered" evidence="4">
    <location>
        <begin position="509"/>
        <end position="528"/>
    </location>
</feature>
<dbReference type="Pfam" id="PF00069">
    <property type="entry name" value="Pkinase"/>
    <property type="match status" value="1"/>
</dbReference>
<keyword evidence="1" id="KW-0808">Transferase</keyword>
<dbReference type="RefSeq" id="XP_049263707.1">
    <property type="nucleotide sequence ID" value="XM_049406833.1"/>
</dbReference>
<dbReference type="GeneID" id="73469823"/>
<dbReference type="PROSITE" id="PS50011">
    <property type="entry name" value="PROTEIN_KINASE_DOM"/>
    <property type="match status" value="1"/>
</dbReference>
<evidence type="ECO:0000313" key="7">
    <source>
        <dbReference type="Proteomes" id="UP000694255"/>
    </source>
</evidence>
<evidence type="ECO:0000256" key="3">
    <source>
        <dbReference type="ARBA" id="ARBA00022840"/>
    </source>
</evidence>
<dbReference type="GO" id="GO:0005524">
    <property type="term" value="F:ATP binding"/>
    <property type="evidence" value="ECO:0007669"/>
    <property type="project" value="UniProtKB-KW"/>
</dbReference>
<keyword evidence="7" id="KW-1185">Reference proteome</keyword>
<evidence type="ECO:0000313" key="6">
    <source>
        <dbReference type="EMBL" id="KAG7663475.1"/>
    </source>
</evidence>
<comment type="caution">
    <text evidence="6">The sequence shown here is derived from an EMBL/GenBank/DDBJ whole genome shotgun (WGS) entry which is preliminary data.</text>
</comment>
<feature type="region of interest" description="Disordered" evidence="4">
    <location>
        <begin position="418"/>
        <end position="453"/>
    </location>
</feature>
<dbReference type="PROSITE" id="PS00108">
    <property type="entry name" value="PROTEIN_KINASE_ST"/>
    <property type="match status" value="1"/>
</dbReference>
<dbReference type="InterPro" id="IPR000719">
    <property type="entry name" value="Prot_kinase_dom"/>
</dbReference>
<feature type="compositionally biased region" description="Low complexity" evidence="4">
    <location>
        <begin position="418"/>
        <end position="446"/>
    </location>
</feature>
<protein>
    <submittedName>
        <fullName evidence="6">IME2</fullName>
    </submittedName>
</protein>
<evidence type="ECO:0000256" key="4">
    <source>
        <dbReference type="SAM" id="MobiDB-lite"/>
    </source>
</evidence>
<keyword evidence="1" id="KW-0723">Serine/threonine-protein kinase</keyword>
<dbReference type="InterPro" id="IPR050117">
    <property type="entry name" value="MAPK"/>
</dbReference>
<dbReference type="OrthoDB" id="2158884at2759"/>
<accession>A0A8J5QWE6</accession>
<keyword evidence="3" id="KW-0067">ATP-binding</keyword>
<sequence>MIKRNSTPLDFDSPPKNLSVHSYKNKYQSVSSLGNGSFGTVELAKVKFHKLDLLKSHEIDKRGTMLFPNADSKHNLSNLVAIKTMKKRLPLLHDYANVKEVKFILAVPSHPCLVQIFEMFVDDIRFQLHISMEALNQNLYQLIRSRRNVLFSPVTLRSILSQLLCAIKHIHKFNYFHRDVKPENILVIPTTQFYHSRSLIPPYRKNDNFIIKLGDYGLARHVSNMRPYTAYVSTRWYRSPEILLRQKSYSRPIDIWAFGSVAAEIVNFAPLFPGVNEIDQIWKILRILGTPTAPESNSLNNNYIVPLGGYWSEAQVLAQKLGFGIPAELGLTIAEVLPNPHTEPLADVIRSCLLWDPLARPNAHEISKMPYFKDTITLMDSHIDNEIPMQASLNKLAGIPVGSSATIMSSKPNATTITTATTPQASSLPLTLSRSPSKKNSPNKKPLLPPPKLKDVSLSYDDLEMGAYENYFSGYVTQTEKNKSHEQDSSDIDKICHAWMNKENDLKLESPIKPRNNNNNDNHTTKSIIGNKRSFSTFSLENEEIINS</sequence>
<feature type="domain" description="Protein kinase" evidence="5">
    <location>
        <begin position="27"/>
        <end position="372"/>
    </location>
</feature>
<dbReference type="AlphaFoldDB" id="A0A8J5QWE6"/>